<feature type="transmembrane region" description="Helical" evidence="6">
    <location>
        <begin position="257"/>
        <end position="275"/>
    </location>
</feature>
<dbReference type="GO" id="GO:0006788">
    <property type="term" value="P:heme oxidation"/>
    <property type="evidence" value="ECO:0007669"/>
    <property type="project" value="InterPro"/>
</dbReference>
<evidence type="ECO:0000256" key="1">
    <source>
        <dbReference type="ARBA" id="ARBA00022617"/>
    </source>
</evidence>
<dbReference type="SUPFAM" id="SSF48613">
    <property type="entry name" value="Heme oxygenase-like"/>
    <property type="match status" value="1"/>
</dbReference>
<keyword evidence="1 4" id="KW-0349">Heme</keyword>
<evidence type="ECO:0000256" key="5">
    <source>
        <dbReference type="PIRSR" id="PIRSR000343-2"/>
    </source>
</evidence>
<dbReference type="GO" id="GO:0004392">
    <property type="term" value="F:heme oxygenase (decyclizing) activity"/>
    <property type="evidence" value="ECO:0007669"/>
    <property type="project" value="InterPro"/>
</dbReference>
<keyword evidence="6" id="KW-0812">Transmembrane</keyword>
<dbReference type="CDD" id="cd19165">
    <property type="entry name" value="HemeO"/>
    <property type="match status" value="1"/>
</dbReference>
<gene>
    <name evidence="7" type="ORF">BS47DRAFT_1340837</name>
</gene>
<dbReference type="Gene3D" id="1.20.910.10">
    <property type="entry name" value="Heme oxygenase-like"/>
    <property type="match status" value="1"/>
</dbReference>
<organism evidence="7 8">
    <name type="scientific">Hydnum rufescens UP504</name>
    <dbReference type="NCBI Taxonomy" id="1448309"/>
    <lineage>
        <taxon>Eukaryota</taxon>
        <taxon>Fungi</taxon>
        <taxon>Dikarya</taxon>
        <taxon>Basidiomycota</taxon>
        <taxon>Agaricomycotina</taxon>
        <taxon>Agaricomycetes</taxon>
        <taxon>Cantharellales</taxon>
        <taxon>Hydnaceae</taxon>
        <taxon>Hydnum</taxon>
    </lineage>
</organism>
<keyword evidence="2 5" id="KW-0479">Metal-binding</keyword>
<dbReference type="Pfam" id="PF01126">
    <property type="entry name" value="Heme_oxygenase"/>
    <property type="match status" value="1"/>
</dbReference>
<dbReference type="AlphaFoldDB" id="A0A9P6DWK4"/>
<dbReference type="OrthoDB" id="652091at2759"/>
<feature type="binding site" evidence="4">
    <location>
        <position position="135"/>
    </location>
    <ligand>
        <name>heme b</name>
        <dbReference type="ChEBI" id="CHEBI:60344"/>
    </ligand>
</feature>
<dbReference type="InterPro" id="IPR016084">
    <property type="entry name" value="Haem_Oase-like_multi-hlx"/>
</dbReference>
<keyword evidence="8" id="KW-1185">Reference proteome</keyword>
<comment type="caution">
    <text evidence="7">The sequence shown here is derived from an EMBL/GenBank/DDBJ whole genome shotgun (WGS) entry which is preliminary data.</text>
</comment>
<accession>A0A9P6DWK4</accession>
<name>A0A9P6DWK4_9AGAM</name>
<dbReference type="InterPro" id="IPR002051">
    <property type="entry name" value="Haem_Oase"/>
</dbReference>
<protein>
    <recommendedName>
        <fullName evidence="9">Heme oxygenase</fullName>
    </recommendedName>
</protein>
<keyword evidence="6" id="KW-0472">Membrane</keyword>
<evidence type="ECO:0000313" key="8">
    <source>
        <dbReference type="Proteomes" id="UP000886523"/>
    </source>
</evidence>
<proteinExistence type="predicted"/>
<dbReference type="PIRSF" id="PIRSF000343">
    <property type="entry name" value="Haem_Oase"/>
    <property type="match status" value="1"/>
</dbReference>
<evidence type="ECO:0008006" key="9">
    <source>
        <dbReference type="Google" id="ProtNLM"/>
    </source>
</evidence>
<dbReference type="Proteomes" id="UP000886523">
    <property type="component" value="Unassembled WGS sequence"/>
</dbReference>
<feature type="binding site" evidence="4">
    <location>
        <position position="6"/>
    </location>
    <ligand>
        <name>heme b</name>
        <dbReference type="ChEBI" id="CHEBI:60344"/>
    </ligand>
</feature>
<dbReference type="InterPro" id="IPR016053">
    <property type="entry name" value="Haem_Oase-like"/>
</dbReference>
<keyword evidence="3 5" id="KW-0408">Iron</keyword>
<dbReference type="EMBL" id="MU128939">
    <property type="protein sequence ID" value="KAF9516487.1"/>
    <property type="molecule type" value="Genomic_DNA"/>
</dbReference>
<keyword evidence="6" id="KW-1133">Transmembrane helix</keyword>
<evidence type="ECO:0000256" key="2">
    <source>
        <dbReference type="ARBA" id="ARBA00022723"/>
    </source>
</evidence>
<evidence type="ECO:0000256" key="6">
    <source>
        <dbReference type="SAM" id="Phobius"/>
    </source>
</evidence>
<dbReference type="PANTHER" id="PTHR10720:SF0">
    <property type="entry name" value="HEME OXYGENASE"/>
    <property type="match status" value="1"/>
</dbReference>
<evidence type="ECO:0000256" key="4">
    <source>
        <dbReference type="PIRSR" id="PIRSR000343-1"/>
    </source>
</evidence>
<dbReference type="GO" id="GO:0046872">
    <property type="term" value="F:metal ion binding"/>
    <property type="evidence" value="ECO:0007669"/>
    <property type="project" value="UniProtKB-KW"/>
</dbReference>
<sequence length="281" mass="31488">MSIVLREGTVVLHDEINSSPAALLLTSGDLAKSEYIRFLFMLWHIYDTLERALFEHREHPVIFHIYHPRVFSRATALSFDICHLLDTVTWQTDPSYVAFFNDIPAPVQEYCDRIAYLGRVDAPEEDVNLLASHAYVRYLGDLSGGQIIRKKIIKAYNLYDDGDGIAFYTFRTLDPRTGDRAAVPHEIRKIKDWFKAGLDESVTDPAVKVAIVEETKRGFIYNSEMFKCLDGAKSLSTEPLPKPSALVEFLTSNTGTTIGGIVALLLAAILSRSILSMAGRS</sequence>
<evidence type="ECO:0000256" key="3">
    <source>
        <dbReference type="ARBA" id="ARBA00023004"/>
    </source>
</evidence>
<dbReference type="PANTHER" id="PTHR10720">
    <property type="entry name" value="HEME OXYGENASE"/>
    <property type="match status" value="1"/>
</dbReference>
<feature type="binding site" description="axial binding residue" evidence="5">
    <location>
        <position position="13"/>
    </location>
    <ligand>
        <name>heme b</name>
        <dbReference type="ChEBI" id="CHEBI:60344"/>
    </ligand>
    <ligandPart>
        <name>Fe</name>
        <dbReference type="ChEBI" id="CHEBI:18248"/>
    </ligandPart>
</feature>
<reference evidence="7" key="1">
    <citation type="journal article" date="2020" name="Nat. Commun.">
        <title>Large-scale genome sequencing of mycorrhizal fungi provides insights into the early evolution of symbiotic traits.</title>
        <authorList>
            <person name="Miyauchi S."/>
            <person name="Kiss E."/>
            <person name="Kuo A."/>
            <person name="Drula E."/>
            <person name="Kohler A."/>
            <person name="Sanchez-Garcia M."/>
            <person name="Morin E."/>
            <person name="Andreopoulos B."/>
            <person name="Barry K.W."/>
            <person name="Bonito G."/>
            <person name="Buee M."/>
            <person name="Carver A."/>
            <person name="Chen C."/>
            <person name="Cichocki N."/>
            <person name="Clum A."/>
            <person name="Culley D."/>
            <person name="Crous P.W."/>
            <person name="Fauchery L."/>
            <person name="Girlanda M."/>
            <person name="Hayes R.D."/>
            <person name="Keri Z."/>
            <person name="LaButti K."/>
            <person name="Lipzen A."/>
            <person name="Lombard V."/>
            <person name="Magnuson J."/>
            <person name="Maillard F."/>
            <person name="Murat C."/>
            <person name="Nolan M."/>
            <person name="Ohm R.A."/>
            <person name="Pangilinan J."/>
            <person name="Pereira M.F."/>
            <person name="Perotto S."/>
            <person name="Peter M."/>
            <person name="Pfister S."/>
            <person name="Riley R."/>
            <person name="Sitrit Y."/>
            <person name="Stielow J.B."/>
            <person name="Szollosi G."/>
            <person name="Zifcakova L."/>
            <person name="Stursova M."/>
            <person name="Spatafora J.W."/>
            <person name="Tedersoo L."/>
            <person name="Vaario L.M."/>
            <person name="Yamada A."/>
            <person name="Yan M."/>
            <person name="Wang P."/>
            <person name="Xu J."/>
            <person name="Bruns T."/>
            <person name="Baldrian P."/>
            <person name="Vilgalys R."/>
            <person name="Dunand C."/>
            <person name="Henrissat B."/>
            <person name="Grigoriev I.V."/>
            <person name="Hibbett D."/>
            <person name="Nagy L.G."/>
            <person name="Martin F.M."/>
        </authorList>
    </citation>
    <scope>NUCLEOTIDE SEQUENCE</scope>
    <source>
        <strain evidence="7">UP504</strain>
    </source>
</reference>
<evidence type="ECO:0000313" key="7">
    <source>
        <dbReference type="EMBL" id="KAF9516487.1"/>
    </source>
</evidence>